<dbReference type="Proteomes" id="UP000325433">
    <property type="component" value="Unassembled WGS sequence"/>
</dbReference>
<comment type="similarity">
    <text evidence="2 8">Belongs to the cytochrome P450 family.</text>
</comment>
<evidence type="ECO:0000313" key="11">
    <source>
        <dbReference type="Proteomes" id="UP000325433"/>
    </source>
</evidence>
<evidence type="ECO:0000256" key="9">
    <source>
        <dbReference type="SAM" id="Phobius"/>
    </source>
</evidence>
<dbReference type="InterPro" id="IPR047146">
    <property type="entry name" value="Cyt_P450_E_CYP52_fungi"/>
</dbReference>
<evidence type="ECO:0000256" key="4">
    <source>
        <dbReference type="ARBA" id="ARBA00023002"/>
    </source>
</evidence>
<keyword evidence="9" id="KW-0812">Transmembrane</keyword>
<dbReference type="GO" id="GO:0004497">
    <property type="term" value="F:monooxygenase activity"/>
    <property type="evidence" value="ECO:0007669"/>
    <property type="project" value="UniProtKB-KW"/>
</dbReference>
<sequence>MHTSALSFYAIVAAVIILSIYSILRRPRLQSIKCYGGVVGLMPLIGILNASRKHTLLQHLEDLFRIYTNTFLITILGKQLLLTCEPENIRTILSHRNFGIGLRHAQLYPLFGDSVFSLEGQKWSKLRRILYKHVNDPRVLNVDNLDPHVEQLFTNILQDGEICNVQRHFHDFTIETFSGIFFGSSPSSAARQNNQGHFTKAMKTCHYSLFWRMLAHSFYWTIKPSSLRNAAAYVHNFVAKRISDSIAAKEYSPVLAISQDIPDSALLHDQIIGILAASHDTTSSLLSSTLYFLARNQRVFYCLRQEILDNLGPGKPMTFQRLKDLPYLQATLNETLRLFPPVPFNLRVALQSTSLPTGGNGKLPIYIKQGQIVATSAWHLHRDKDIWGQDADDFIPERWLNMKQKQEQWAFVPFGAGPRTCLGRQYALSQAGYVIARLLQVFDHIEKVETSQAQCQPPRAAIGLTISHADGVYVRLSKDTDV</sequence>
<reference evidence="11" key="1">
    <citation type="submission" date="2019-04" db="EMBL/GenBank/DDBJ databases">
        <title>Friends and foes A comparative genomics studyof 23 Aspergillus species from section Flavi.</title>
        <authorList>
            <consortium name="DOE Joint Genome Institute"/>
            <person name="Kjaerbolling I."/>
            <person name="Vesth T."/>
            <person name="Frisvad J.C."/>
            <person name="Nybo J.L."/>
            <person name="Theobald S."/>
            <person name="Kildgaard S."/>
            <person name="Isbrandt T."/>
            <person name="Kuo A."/>
            <person name="Sato A."/>
            <person name="Lyhne E.K."/>
            <person name="Kogle M.E."/>
            <person name="Wiebenga A."/>
            <person name="Kun R.S."/>
            <person name="Lubbers R.J."/>
            <person name="Makela M.R."/>
            <person name="Barry K."/>
            <person name="Chovatia M."/>
            <person name="Clum A."/>
            <person name="Daum C."/>
            <person name="Haridas S."/>
            <person name="He G."/>
            <person name="LaButti K."/>
            <person name="Lipzen A."/>
            <person name="Mondo S."/>
            <person name="Riley R."/>
            <person name="Salamov A."/>
            <person name="Simmons B.A."/>
            <person name="Magnuson J.K."/>
            <person name="Henrissat B."/>
            <person name="Mortensen U.H."/>
            <person name="Larsen T.O."/>
            <person name="Devries R.P."/>
            <person name="Grigoriev I.V."/>
            <person name="Machida M."/>
            <person name="Baker S.E."/>
            <person name="Andersen M.R."/>
        </authorList>
    </citation>
    <scope>NUCLEOTIDE SEQUENCE [LARGE SCALE GENOMIC DNA]</scope>
    <source>
        <strain evidence="11">CBS 130015</strain>
    </source>
</reference>
<dbReference type="SUPFAM" id="SSF48264">
    <property type="entry name" value="Cytochrome P450"/>
    <property type="match status" value="1"/>
</dbReference>
<dbReference type="GO" id="GO:0005506">
    <property type="term" value="F:iron ion binding"/>
    <property type="evidence" value="ECO:0007669"/>
    <property type="project" value="InterPro"/>
</dbReference>
<keyword evidence="4 8" id="KW-0560">Oxidoreductase</keyword>
<protein>
    <submittedName>
        <fullName evidence="10">Cytochrome P450</fullName>
    </submittedName>
</protein>
<evidence type="ECO:0000256" key="6">
    <source>
        <dbReference type="ARBA" id="ARBA00023033"/>
    </source>
</evidence>
<evidence type="ECO:0000256" key="5">
    <source>
        <dbReference type="ARBA" id="ARBA00023004"/>
    </source>
</evidence>
<dbReference type="InterPro" id="IPR002403">
    <property type="entry name" value="Cyt_P450_E_grp-IV"/>
</dbReference>
<name>A0A5N6VVS3_9EURO</name>
<accession>A0A5N6VVS3</accession>
<dbReference type="InterPro" id="IPR001128">
    <property type="entry name" value="Cyt_P450"/>
</dbReference>
<dbReference type="PRINTS" id="PR00385">
    <property type="entry name" value="P450"/>
</dbReference>
<dbReference type="PANTHER" id="PTHR24287">
    <property type="entry name" value="P450, PUTATIVE (EUROFUNG)-RELATED"/>
    <property type="match status" value="1"/>
</dbReference>
<feature type="binding site" description="axial binding residue" evidence="7">
    <location>
        <position position="421"/>
    </location>
    <ligand>
        <name>heme</name>
        <dbReference type="ChEBI" id="CHEBI:30413"/>
    </ligand>
    <ligandPart>
        <name>Fe</name>
        <dbReference type="ChEBI" id="CHEBI:18248"/>
    </ligandPart>
</feature>
<keyword evidence="11" id="KW-1185">Reference proteome</keyword>
<keyword evidence="6 8" id="KW-0503">Monooxygenase</keyword>
<feature type="transmembrane region" description="Helical" evidence="9">
    <location>
        <begin position="6"/>
        <end position="24"/>
    </location>
</feature>
<dbReference type="AlphaFoldDB" id="A0A5N6VVS3"/>
<keyword evidence="9" id="KW-0472">Membrane</keyword>
<dbReference type="GO" id="GO:0020037">
    <property type="term" value="F:heme binding"/>
    <property type="evidence" value="ECO:0007669"/>
    <property type="project" value="InterPro"/>
</dbReference>
<keyword evidence="9" id="KW-1133">Transmembrane helix</keyword>
<evidence type="ECO:0000256" key="7">
    <source>
        <dbReference type="PIRSR" id="PIRSR602403-1"/>
    </source>
</evidence>
<keyword evidence="5 7" id="KW-0408">Iron</keyword>
<evidence type="ECO:0000256" key="1">
    <source>
        <dbReference type="ARBA" id="ARBA00001971"/>
    </source>
</evidence>
<proteinExistence type="inferred from homology"/>
<dbReference type="Gene3D" id="1.10.630.10">
    <property type="entry name" value="Cytochrome P450"/>
    <property type="match status" value="1"/>
</dbReference>
<evidence type="ECO:0000313" key="10">
    <source>
        <dbReference type="EMBL" id="KAE8311180.1"/>
    </source>
</evidence>
<organism evidence="10 11">
    <name type="scientific">Aspergillus transmontanensis</name>
    <dbReference type="NCBI Taxonomy" id="1034304"/>
    <lineage>
        <taxon>Eukaryota</taxon>
        <taxon>Fungi</taxon>
        <taxon>Dikarya</taxon>
        <taxon>Ascomycota</taxon>
        <taxon>Pezizomycotina</taxon>
        <taxon>Eurotiomycetes</taxon>
        <taxon>Eurotiomycetidae</taxon>
        <taxon>Eurotiales</taxon>
        <taxon>Aspergillaceae</taxon>
        <taxon>Aspergillus</taxon>
        <taxon>Aspergillus subgen. Circumdati</taxon>
    </lineage>
</organism>
<comment type="cofactor">
    <cofactor evidence="1 7">
        <name>heme</name>
        <dbReference type="ChEBI" id="CHEBI:30413"/>
    </cofactor>
</comment>
<dbReference type="PRINTS" id="PR00465">
    <property type="entry name" value="EP450IV"/>
</dbReference>
<gene>
    <name evidence="10" type="ORF">BDV41DRAFT_578844</name>
</gene>
<dbReference type="PROSITE" id="PS00086">
    <property type="entry name" value="CYTOCHROME_P450"/>
    <property type="match status" value="1"/>
</dbReference>
<keyword evidence="7 8" id="KW-0349">Heme</keyword>
<dbReference type="InterPro" id="IPR017972">
    <property type="entry name" value="Cyt_P450_CS"/>
</dbReference>
<dbReference type="GO" id="GO:0016705">
    <property type="term" value="F:oxidoreductase activity, acting on paired donors, with incorporation or reduction of molecular oxygen"/>
    <property type="evidence" value="ECO:0007669"/>
    <property type="project" value="InterPro"/>
</dbReference>
<keyword evidence="3 7" id="KW-0479">Metal-binding</keyword>
<dbReference type="InterPro" id="IPR036396">
    <property type="entry name" value="Cyt_P450_sf"/>
</dbReference>
<evidence type="ECO:0000256" key="3">
    <source>
        <dbReference type="ARBA" id="ARBA00022723"/>
    </source>
</evidence>
<dbReference type="EMBL" id="ML738345">
    <property type="protein sequence ID" value="KAE8311180.1"/>
    <property type="molecule type" value="Genomic_DNA"/>
</dbReference>
<dbReference type="Pfam" id="PF00067">
    <property type="entry name" value="p450"/>
    <property type="match status" value="1"/>
</dbReference>
<evidence type="ECO:0000256" key="8">
    <source>
        <dbReference type="RuleBase" id="RU000461"/>
    </source>
</evidence>
<dbReference type="PANTHER" id="PTHR24287:SF18">
    <property type="entry name" value="CYTOCHROME P450 MONOOXYGENASE APDE-RELATED"/>
    <property type="match status" value="1"/>
</dbReference>
<evidence type="ECO:0000256" key="2">
    <source>
        <dbReference type="ARBA" id="ARBA00010617"/>
    </source>
</evidence>